<evidence type="ECO:0000313" key="2">
    <source>
        <dbReference type="Proteomes" id="UP000247523"/>
    </source>
</evidence>
<protein>
    <recommendedName>
        <fullName evidence="3">Tetratricopeptide repeat protein</fullName>
    </recommendedName>
</protein>
<reference evidence="1 2" key="1">
    <citation type="submission" date="2018-05" db="EMBL/GenBank/DDBJ databases">
        <title>Genomic Encyclopedia of Type Strains, Phase IV (KMG-IV): sequencing the most valuable type-strain genomes for metagenomic binning, comparative biology and taxonomic classification.</title>
        <authorList>
            <person name="Goeker M."/>
        </authorList>
    </citation>
    <scope>NUCLEOTIDE SEQUENCE [LARGE SCALE GENOMIC DNA]</scope>
    <source>
        <strain evidence="1 2">DSM 28816</strain>
    </source>
</reference>
<organism evidence="1 2">
    <name type="scientific">Lachnotalea glycerini</name>
    <dbReference type="NCBI Taxonomy" id="1763509"/>
    <lineage>
        <taxon>Bacteria</taxon>
        <taxon>Bacillati</taxon>
        <taxon>Bacillota</taxon>
        <taxon>Clostridia</taxon>
        <taxon>Lachnospirales</taxon>
        <taxon>Lachnospiraceae</taxon>
        <taxon>Lachnotalea</taxon>
    </lineage>
</organism>
<gene>
    <name evidence="1" type="ORF">C8E03_101262</name>
</gene>
<evidence type="ECO:0008006" key="3">
    <source>
        <dbReference type="Google" id="ProtNLM"/>
    </source>
</evidence>
<dbReference type="Proteomes" id="UP000247523">
    <property type="component" value="Unassembled WGS sequence"/>
</dbReference>
<dbReference type="InterPro" id="IPR011990">
    <property type="entry name" value="TPR-like_helical_dom_sf"/>
</dbReference>
<dbReference type="RefSeq" id="WP_110290073.1">
    <property type="nucleotide sequence ID" value="NZ_QICS01000001.1"/>
</dbReference>
<dbReference type="SUPFAM" id="SSF48452">
    <property type="entry name" value="TPR-like"/>
    <property type="match status" value="1"/>
</dbReference>
<sequence length="136" mass="15886">MTGQNKNETKFNQLTLSAQVRELIKSDLYDDCYKIIVEEMMNSPHAPEPHNLMGMILEWQGDHLLAMKHFRASWDLDPSYLPARHNLDVYGSFFSRRMGAYDESDCPALEEKNPYKLEYGENNIGHVARRNTYENQ</sequence>
<dbReference type="EMBL" id="QICS01000001">
    <property type="protein sequence ID" value="PXV95632.1"/>
    <property type="molecule type" value="Genomic_DNA"/>
</dbReference>
<dbReference type="AlphaFoldDB" id="A0A318ETN7"/>
<comment type="caution">
    <text evidence="1">The sequence shown here is derived from an EMBL/GenBank/DDBJ whole genome shotgun (WGS) entry which is preliminary data.</text>
</comment>
<accession>A0A318ETN7</accession>
<proteinExistence type="predicted"/>
<evidence type="ECO:0000313" key="1">
    <source>
        <dbReference type="EMBL" id="PXV95632.1"/>
    </source>
</evidence>
<name>A0A318ETN7_9FIRM</name>
<dbReference type="Gene3D" id="1.25.40.10">
    <property type="entry name" value="Tetratricopeptide repeat domain"/>
    <property type="match status" value="1"/>
</dbReference>